<dbReference type="Pfam" id="PF14200">
    <property type="entry name" value="RicinB_lectin_2"/>
    <property type="match status" value="1"/>
</dbReference>
<proteinExistence type="predicted"/>
<dbReference type="InterPro" id="IPR000719">
    <property type="entry name" value="Prot_kinase_dom"/>
</dbReference>
<dbReference type="InterPro" id="IPR001245">
    <property type="entry name" value="Ser-Thr/Tyr_kinase_cat_dom"/>
</dbReference>
<dbReference type="PROSITE" id="PS00108">
    <property type="entry name" value="PROTEIN_KINASE_ST"/>
    <property type="match status" value="1"/>
</dbReference>
<dbReference type="SUPFAM" id="SSF50370">
    <property type="entry name" value="Ricin B-like lectins"/>
    <property type="match status" value="2"/>
</dbReference>
<dbReference type="InterPro" id="IPR050198">
    <property type="entry name" value="Non-receptor_tyrosine_kinases"/>
</dbReference>
<dbReference type="PANTHER" id="PTHR24418">
    <property type="entry name" value="TYROSINE-PROTEIN KINASE"/>
    <property type="match status" value="1"/>
</dbReference>
<comment type="caution">
    <text evidence="5">The sequence shown here is derived from an EMBL/GenBank/DDBJ whole genome shotgun (WGS) entry which is preliminary data.</text>
</comment>
<evidence type="ECO:0000256" key="3">
    <source>
        <dbReference type="SAM" id="MobiDB-lite"/>
    </source>
</evidence>
<dbReference type="InterPro" id="IPR059179">
    <property type="entry name" value="MLKL-like_MCAfunc"/>
</dbReference>
<keyword evidence="6" id="KW-1185">Reference proteome</keyword>
<reference evidence="5" key="2">
    <citation type="journal article" date="2023" name="Microbiol Resour">
        <title>Decontamination and Annotation of the Draft Genome Sequence of the Oomycete Lagenidium giganteum ARSEF 373.</title>
        <authorList>
            <person name="Morgan W.R."/>
            <person name="Tartar A."/>
        </authorList>
    </citation>
    <scope>NUCLEOTIDE SEQUENCE</scope>
    <source>
        <strain evidence="5">ARSEF 373</strain>
    </source>
</reference>
<dbReference type="InterPro" id="IPR000772">
    <property type="entry name" value="Ricin_B_lectin"/>
</dbReference>
<evidence type="ECO:0000313" key="6">
    <source>
        <dbReference type="Proteomes" id="UP001146120"/>
    </source>
</evidence>
<dbReference type="SMART" id="SM00220">
    <property type="entry name" value="S_TKc"/>
    <property type="match status" value="1"/>
</dbReference>
<keyword evidence="2" id="KW-0067">ATP-binding</keyword>
<dbReference type="PROSITE" id="PS50011">
    <property type="entry name" value="PROTEIN_KINASE_DOM"/>
    <property type="match status" value="1"/>
</dbReference>
<dbReference type="GO" id="GO:0005524">
    <property type="term" value="F:ATP binding"/>
    <property type="evidence" value="ECO:0007669"/>
    <property type="project" value="UniProtKB-KW"/>
</dbReference>
<dbReference type="GO" id="GO:0007166">
    <property type="term" value="P:cell surface receptor signaling pathway"/>
    <property type="evidence" value="ECO:0007669"/>
    <property type="project" value="InterPro"/>
</dbReference>
<name>A0AAV2YZ64_9STRA</name>
<reference evidence="5" key="1">
    <citation type="submission" date="2022-11" db="EMBL/GenBank/DDBJ databases">
        <authorList>
            <person name="Morgan W.R."/>
            <person name="Tartar A."/>
        </authorList>
    </citation>
    <scope>NUCLEOTIDE SEQUENCE</scope>
    <source>
        <strain evidence="5">ARSEF 373</strain>
    </source>
</reference>
<dbReference type="Gene3D" id="3.30.200.20">
    <property type="entry name" value="Phosphorylase Kinase, domain 1"/>
    <property type="match status" value="1"/>
</dbReference>
<dbReference type="EMBL" id="DAKRPA010000101">
    <property type="protein sequence ID" value="DAZ98653.1"/>
    <property type="molecule type" value="Genomic_DNA"/>
</dbReference>
<feature type="region of interest" description="Disordered" evidence="3">
    <location>
        <begin position="642"/>
        <end position="687"/>
    </location>
</feature>
<dbReference type="GO" id="GO:0004672">
    <property type="term" value="F:protein kinase activity"/>
    <property type="evidence" value="ECO:0007669"/>
    <property type="project" value="InterPro"/>
</dbReference>
<dbReference type="Pfam" id="PF07714">
    <property type="entry name" value="PK_Tyr_Ser-Thr"/>
    <property type="match status" value="1"/>
</dbReference>
<dbReference type="Gene3D" id="1.10.510.10">
    <property type="entry name" value="Transferase(Phosphotransferase) domain 1"/>
    <property type="match status" value="1"/>
</dbReference>
<feature type="domain" description="Protein kinase" evidence="4">
    <location>
        <begin position="381"/>
        <end position="637"/>
    </location>
</feature>
<evidence type="ECO:0000313" key="5">
    <source>
        <dbReference type="EMBL" id="DAZ98653.1"/>
    </source>
</evidence>
<accession>A0AAV2YZ64</accession>
<dbReference type="InterPro" id="IPR036537">
    <property type="entry name" value="Adaptor_Cbl_N_dom_sf"/>
</dbReference>
<keyword evidence="1" id="KW-0547">Nucleotide-binding</keyword>
<evidence type="ECO:0000256" key="1">
    <source>
        <dbReference type="ARBA" id="ARBA00022741"/>
    </source>
</evidence>
<dbReference type="Gene3D" id="2.80.10.50">
    <property type="match status" value="2"/>
</dbReference>
<evidence type="ECO:0000256" key="2">
    <source>
        <dbReference type="ARBA" id="ARBA00022840"/>
    </source>
</evidence>
<dbReference type="InterPro" id="IPR008271">
    <property type="entry name" value="Ser/Thr_kinase_AS"/>
</dbReference>
<dbReference type="Proteomes" id="UP001146120">
    <property type="component" value="Unassembled WGS sequence"/>
</dbReference>
<dbReference type="CDD" id="cd21037">
    <property type="entry name" value="MLKL_NTD"/>
    <property type="match status" value="1"/>
</dbReference>
<dbReference type="SUPFAM" id="SSF56112">
    <property type="entry name" value="Protein kinase-like (PK-like)"/>
    <property type="match status" value="1"/>
</dbReference>
<gene>
    <name evidence="5" type="ORF">N0F65_000848</name>
</gene>
<protein>
    <recommendedName>
        <fullName evidence="4">Protein kinase domain-containing protein</fullName>
    </recommendedName>
</protein>
<sequence length="822" mass="93137">MMSQVEIVVWKNVGTGKLLEHHQGRSIAALDDGVTDSHRQWYRIRKGNGFFAYKNVATSMVLDHYRSESIQAYDNNIGNYHHQWREEDIGDGRVVISNRGSGMVLDHYNGECIQAEWKSHSKFCALQYSSGKTLGRDSSSFERDQVFSLTGGMEPVMTVGRIAMVVADFVVAPGVMSIANLVIAIGTECANMNESTELCATVRERLDDVLPRLQAMEEDGFLPADLEAVHTYARSLQRFHQALQKHSRMSVIKRVLFNTKFIEELKAVHEEIDMLFHMLNLAHIGSVYAWQLKFDQAQNTQQQLLRESVSNTNEILDELRSFQNQMNSITMLTYELTLRKAQHSDDDLRLLCEMYNKCKSVCPYKLKCIPMWFMAEDEVIYDRTEPFDRGSFGTVYHGKWANTTVVVKTLLPELLQSERDVSAFTKEIKIWHELNHGNVLRMYGACHVSTPPFIICEDATNGRLDHYLYKEENKNKVWRLLHQTAVGLRYVHSRDIVHGDLKCNNILVGADGNARLSDFGLSFVRTRSSVLSSSTNQFRGTGAMRWKAPECLQARRPTFASDVYSFGMCIIEAVTLEVPWPTATDDIVRAAVVQDRSLPEKPECMSEQAWDLIVRMCAYEPQTRILMPEVITVLEGFKRNEESEAGAPVDNENAENGAPDDLSELVSSEQPEVNTEDFAASADKPEAATDAEPAVKIVALKNVGTGLVLEHYQGKVVQAFSDDISRATCHWRRIPVDSGYFAYKNVASGMVLDHYYRRSIQAPYGNPNNHNRHWRELDVGNGRVAIANRVTGMVLDHYRGESIEAFNNDPHHPNHQWTVAII</sequence>
<dbReference type="Gene3D" id="1.20.930.20">
    <property type="entry name" value="Adaptor protein Cbl, N-terminal domain"/>
    <property type="match status" value="1"/>
</dbReference>
<organism evidence="5 6">
    <name type="scientific">Lagenidium giganteum</name>
    <dbReference type="NCBI Taxonomy" id="4803"/>
    <lineage>
        <taxon>Eukaryota</taxon>
        <taxon>Sar</taxon>
        <taxon>Stramenopiles</taxon>
        <taxon>Oomycota</taxon>
        <taxon>Peronosporomycetes</taxon>
        <taxon>Pythiales</taxon>
        <taxon>Pythiaceae</taxon>
    </lineage>
</organism>
<dbReference type="AlphaFoldDB" id="A0AAV2YZ64"/>
<dbReference type="InterPro" id="IPR011009">
    <property type="entry name" value="Kinase-like_dom_sf"/>
</dbReference>
<dbReference type="InterPro" id="IPR035992">
    <property type="entry name" value="Ricin_B-like_lectins"/>
</dbReference>
<dbReference type="CDD" id="cd00161">
    <property type="entry name" value="beta-trefoil_Ricin-like"/>
    <property type="match status" value="2"/>
</dbReference>
<evidence type="ECO:0000259" key="4">
    <source>
        <dbReference type="PROSITE" id="PS50011"/>
    </source>
</evidence>